<name>A0A2H3L6G8_9CHLR</name>
<dbReference type="Proteomes" id="UP000220922">
    <property type="component" value="Unassembled WGS sequence"/>
</dbReference>
<protein>
    <submittedName>
        <fullName evidence="1">Uncharacterized protein</fullName>
    </submittedName>
</protein>
<gene>
    <name evidence="1" type="ORF">A9Q02_09335</name>
</gene>
<proteinExistence type="predicted"/>
<dbReference type="EMBL" id="LYXE01000036">
    <property type="protein sequence ID" value="PDW00582.1"/>
    <property type="molecule type" value="Genomic_DNA"/>
</dbReference>
<sequence length="443" mass="50093">MTSHTIHHPIHGSGVVIGQRFAGFELHVRFSNGRERYVRADEVQAEAPAMQELDPVQVAHPTRQVCSGPPVPRGIIETLRLGIVPENRVQTFTFGRDAELAQLQGWLTAEDDGARIIQGTYGTGKTHILNYLRRYALKEGYAVAFIEMDTQESPFSRPKRVYSQVAESLTYRDALTGRHLGFKDLVRCAVYAGLTRTHPYFSHLETHLADEAVWNWIMAREDIPRPYDVNHAYNSLPGLYNHGTAANIYTNLLSGLGWFCQHPKLSLKGLILIFDESETLFGYQTRDSSVKSFNFLDTLLAVANNDPWMLGHPQDRGFITSSYAWNIPFLYQPISGLKLALAFTSLYNAPTAVKESLIATSVEQIVLQPLDEEALYHIFEKVRGFYRQAYCFKSDALPLDVVFQRVLEKTQQHDSLRMKIKGFVEALDLLRLHPGVSPDEVLV</sequence>
<reference evidence="1 2" key="1">
    <citation type="submission" date="2016-05" db="EMBL/GenBank/DDBJ databases">
        <authorList>
            <person name="Lavstsen T."/>
            <person name="Jespersen J.S."/>
        </authorList>
    </citation>
    <scope>NUCLEOTIDE SEQUENCE [LARGE SCALE GENOMIC DNA]</scope>
    <source>
        <strain evidence="1 2">B7-9</strain>
    </source>
</reference>
<dbReference type="Pfam" id="PF10923">
    <property type="entry name" value="BrxC_BrxD"/>
    <property type="match status" value="2"/>
</dbReference>
<keyword evidence="2" id="KW-1185">Reference proteome</keyword>
<dbReference type="InterPro" id="IPR027417">
    <property type="entry name" value="P-loop_NTPase"/>
</dbReference>
<dbReference type="SUPFAM" id="SSF52540">
    <property type="entry name" value="P-loop containing nucleoside triphosphate hydrolases"/>
    <property type="match status" value="1"/>
</dbReference>
<evidence type="ECO:0000313" key="1">
    <source>
        <dbReference type="EMBL" id="PDW00582.1"/>
    </source>
</evidence>
<evidence type="ECO:0000313" key="2">
    <source>
        <dbReference type="Proteomes" id="UP000220922"/>
    </source>
</evidence>
<dbReference type="InterPro" id="IPR021228">
    <property type="entry name" value="BrxD"/>
</dbReference>
<organism evidence="1 2">
    <name type="scientific">Candidatus Chloroploca asiatica</name>
    <dbReference type="NCBI Taxonomy" id="1506545"/>
    <lineage>
        <taxon>Bacteria</taxon>
        <taxon>Bacillati</taxon>
        <taxon>Chloroflexota</taxon>
        <taxon>Chloroflexia</taxon>
        <taxon>Chloroflexales</taxon>
        <taxon>Chloroflexineae</taxon>
        <taxon>Oscillochloridaceae</taxon>
        <taxon>Candidatus Chloroploca</taxon>
    </lineage>
</organism>
<accession>A0A2H3L6G8</accession>
<dbReference type="Gene3D" id="3.40.50.300">
    <property type="entry name" value="P-loop containing nucleotide triphosphate hydrolases"/>
    <property type="match status" value="1"/>
</dbReference>
<comment type="caution">
    <text evidence="1">The sequence shown here is derived from an EMBL/GenBank/DDBJ whole genome shotgun (WGS) entry which is preliminary data.</text>
</comment>
<dbReference type="AlphaFoldDB" id="A0A2H3L6G8"/>